<dbReference type="SUPFAM" id="SSF46785">
    <property type="entry name" value="Winged helix' DNA-binding domain"/>
    <property type="match status" value="1"/>
</dbReference>
<dbReference type="InterPro" id="IPR036390">
    <property type="entry name" value="WH_DNA-bd_sf"/>
</dbReference>
<dbReference type="PROSITE" id="PS51118">
    <property type="entry name" value="HTH_HXLR"/>
    <property type="match status" value="1"/>
</dbReference>
<dbReference type="PANTHER" id="PTHR33204:SF29">
    <property type="entry name" value="TRANSCRIPTIONAL REGULATOR"/>
    <property type="match status" value="1"/>
</dbReference>
<sequence>MIIEGEHKGYKINEKIYHCGTSVTMGFIGGKWKCVVLWNLRKGALRFSELGHLSPYITEKMLSIQLKSLEEDGLIERTSYGKKAPYRVYYNLTSFGKTLIPVIEVITNWGIELATNKGELVDL</sequence>
<evidence type="ECO:0000256" key="2">
    <source>
        <dbReference type="ARBA" id="ARBA00023125"/>
    </source>
</evidence>
<protein>
    <submittedName>
        <fullName evidence="5">Helix-turn-helix transcriptional regulator</fullName>
    </submittedName>
</protein>
<accession>A0A937A0L6</accession>
<name>A0A937A0L6_9FLAO</name>
<dbReference type="AlphaFoldDB" id="A0A937A0L6"/>
<keyword evidence="2" id="KW-0238">DNA-binding</keyword>
<dbReference type="InterPro" id="IPR002577">
    <property type="entry name" value="HTH_HxlR"/>
</dbReference>
<dbReference type="PANTHER" id="PTHR33204">
    <property type="entry name" value="TRANSCRIPTIONAL REGULATOR, MARR FAMILY"/>
    <property type="match status" value="1"/>
</dbReference>
<dbReference type="RefSeq" id="WP_201924216.1">
    <property type="nucleotide sequence ID" value="NZ_BAABAX010000018.1"/>
</dbReference>
<dbReference type="GO" id="GO:0003677">
    <property type="term" value="F:DNA binding"/>
    <property type="evidence" value="ECO:0007669"/>
    <property type="project" value="UniProtKB-KW"/>
</dbReference>
<reference evidence="5" key="1">
    <citation type="submission" date="2021-01" db="EMBL/GenBank/DDBJ databases">
        <authorList>
            <person name="Zhong Y.L."/>
        </authorList>
    </citation>
    <scope>NUCLEOTIDE SEQUENCE</scope>
    <source>
        <strain evidence="5">KCTC 23302</strain>
    </source>
</reference>
<dbReference type="Gene3D" id="1.10.10.10">
    <property type="entry name" value="Winged helix-like DNA-binding domain superfamily/Winged helix DNA-binding domain"/>
    <property type="match status" value="1"/>
</dbReference>
<dbReference type="Pfam" id="PF01638">
    <property type="entry name" value="HxlR"/>
    <property type="match status" value="1"/>
</dbReference>
<organism evidence="5 6">
    <name type="scientific">Aquimarina mytili</name>
    <dbReference type="NCBI Taxonomy" id="874423"/>
    <lineage>
        <taxon>Bacteria</taxon>
        <taxon>Pseudomonadati</taxon>
        <taxon>Bacteroidota</taxon>
        <taxon>Flavobacteriia</taxon>
        <taxon>Flavobacteriales</taxon>
        <taxon>Flavobacteriaceae</taxon>
        <taxon>Aquimarina</taxon>
    </lineage>
</organism>
<evidence type="ECO:0000256" key="1">
    <source>
        <dbReference type="ARBA" id="ARBA00023015"/>
    </source>
</evidence>
<proteinExistence type="predicted"/>
<dbReference type="InterPro" id="IPR036388">
    <property type="entry name" value="WH-like_DNA-bd_sf"/>
</dbReference>
<keyword evidence="3" id="KW-0804">Transcription</keyword>
<evidence type="ECO:0000313" key="6">
    <source>
        <dbReference type="Proteomes" id="UP000651057"/>
    </source>
</evidence>
<evidence type="ECO:0000256" key="3">
    <source>
        <dbReference type="ARBA" id="ARBA00023163"/>
    </source>
</evidence>
<gene>
    <name evidence="5" type="ORF">JJQ60_19905</name>
</gene>
<feature type="domain" description="HTH hxlR-type" evidence="4">
    <location>
        <begin position="19"/>
        <end position="118"/>
    </location>
</feature>
<evidence type="ECO:0000313" key="5">
    <source>
        <dbReference type="EMBL" id="MBL0685806.1"/>
    </source>
</evidence>
<dbReference type="Proteomes" id="UP000651057">
    <property type="component" value="Unassembled WGS sequence"/>
</dbReference>
<dbReference type="EMBL" id="JAERQJ010000012">
    <property type="protein sequence ID" value="MBL0685806.1"/>
    <property type="molecule type" value="Genomic_DNA"/>
</dbReference>
<keyword evidence="6" id="KW-1185">Reference proteome</keyword>
<evidence type="ECO:0000259" key="4">
    <source>
        <dbReference type="PROSITE" id="PS51118"/>
    </source>
</evidence>
<comment type="caution">
    <text evidence="5">The sequence shown here is derived from an EMBL/GenBank/DDBJ whole genome shotgun (WGS) entry which is preliminary data.</text>
</comment>
<keyword evidence="1" id="KW-0805">Transcription regulation</keyword>